<dbReference type="EC" id="6.2.1.30" evidence="9"/>
<comment type="pathway">
    <text evidence="1">Aromatic compound metabolism.</text>
</comment>
<dbReference type="Proteomes" id="UP000006565">
    <property type="component" value="Chromosome"/>
</dbReference>
<dbReference type="FunFam" id="3.40.50.12780:FF:000016">
    <property type="entry name" value="Phenylacetate-coenzyme A ligase"/>
    <property type="match status" value="1"/>
</dbReference>
<gene>
    <name evidence="9" type="ordered locus">Mpet_0402</name>
</gene>
<protein>
    <submittedName>
        <fullName evidence="9">Phenylacetate--CoA ligase</fullName>
        <ecNumber evidence="9">6.2.1.30</ecNumber>
    </submittedName>
</protein>
<dbReference type="eggNOG" id="arCOG02620">
    <property type="taxonomic scope" value="Archaea"/>
</dbReference>
<dbReference type="RefSeq" id="WP_013328354.1">
    <property type="nucleotide sequence ID" value="NC_014507.1"/>
</dbReference>
<sequence>MFWNKEMETLRGKALEDLQVKRLRWTIRQAEKVPFFKTILKEKNVSADDINKITDVSKLPFTTKKDLQGGYPFGFMAVPKKEIVRIHTTSGTTGKPTVVGYTRKDLDNWSGLIARNMTMVGLTDEDTFQNAVNYGLFTGGLGFHYGAEKIGMTVIPSGTGNTKRQIEMIDDFGVTAVHCTPSYAMHLAEVAEAMGNTLETFKTGLFGAEPWSENTRKTLEQKLGVTAYDSYGMSEMYGPGAAFECPERNGLHFWHDCYLIEIIDPETEEVLGPGERGELVVTPLVKEAMPLLRYRTGDITCILDDECPCGRGARIARLTGRSDDMLVIRGINVFPSQIEHVLRSLPEVGDQFMVYVDRINHLDEMTIDVEIKKEYFSGELKDLETIQKKIIHALKETLNLRTKVNLVEHDSLPRFEGKAKRVIDRRGDSI</sequence>
<keyword evidence="4" id="KW-0597">Phosphoprotein</keyword>
<dbReference type="GO" id="GO:0010124">
    <property type="term" value="P:phenylacetate catabolic process"/>
    <property type="evidence" value="ECO:0007669"/>
    <property type="project" value="InterPro"/>
</dbReference>
<evidence type="ECO:0000256" key="1">
    <source>
        <dbReference type="ARBA" id="ARBA00005211"/>
    </source>
</evidence>
<evidence type="ECO:0000256" key="3">
    <source>
        <dbReference type="ARBA" id="ARBA00022450"/>
    </source>
</evidence>
<dbReference type="PANTHER" id="PTHR43439:SF2">
    <property type="entry name" value="ENZYME, PUTATIVE (JCVI)-RELATED"/>
    <property type="match status" value="1"/>
</dbReference>
<dbReference type="Pfam" id="PF00501">
    <property type="entry name" value="AMP-binding"/>
    <property type="match status" value="1"/>
</dbReference>
<dbReference type="InterPro" id="IPR045851">
    <property type="entry name" value="AMP-bd_C_sf"/>
</dbReference>
<dbReference type="HOGENOM" id="CLU_035301_1_1_2"/>
<dbReference type="Gene3D" id="3.30.300.30">
    <property type="match status" value="1"/>
</dbReference>
<keyword evidence="10" id="KW-1185">Reference proteome</keyword>
<evidence type="ECO:0000256" key="6">
    <source>
        <dbReference type="ARBA" id="ARBA00022741"/>
    </source>
</evidence>
<dbReference type="Pfam" id="PF14535">
    <property type="entry name" value="AMP-binding_C_2"/>
    <property type="match status" value="1"/>
</dbReference>
<dbReference type="AlphaFoldDB" id="E1RGG5"/>
<evidence type="ECO:0000259" key="8">
    <source>
        <dbReference type="Pfam" id="PF14535"/>
    </source>
</evidence>
<keyword evidence="3" id="KW-0596">Phosphopantetheine</keyword>
<evidence type="ECO:0000313" key="10">
    <source>
        <dbReference type="Proteomes" id="UP000006565"/>
    </source>
</evidence>
<evidence type="ECO:0000256" key="2">
    <source>
        <dbReference type="ARBA" id="ARBA00011245"/>
    </source>
</evidence>
<dbReference type="GO" id="GO:0047475">
    <property type="term" value="F:phenylacetate-CoA ligase activity"/>
    <property type="evidence" value="ECO:0007669"/>
    <property type="project" value="UniProtKB-EC"/>
</dbReference>
<evidence type="ECO:0000259" key="7">
    <source>
        <dbReference type="Pfam" id="PF00501"/>
    </source>
</evidence>
<dbReference type="InterPro" id="IPR000873">
    <property type="entry name" value="AMP-dep_synth/lig_dom"/>
</dbReference>
<reference evidence="9 10" key="1">
    <citation type="journal article" date="2010" name="Stand. Genomic Sci.">
        <title>Complete genome sequence of Methanoplanus petrolearius type strain (SEBR 4847).</title>
        <authorList>
            <person name="Brambilla E."/>
            <person name="Djao O.D."/>
            <person name="Daligault H."/>
            <person name="Lapidus A."/>
            <person name="Lucas S."/>
            <person name="Hammon N."/>
            <person name="Nolan M."/>
            <person name="Tice H."/>
            <person name="Cheng J.F."/>
            <person name="Han C."/>
            <person name="Tapia R."/>
            <person name="Goodwin L."/>
            <person name="Pitluck S."/>
            <person name="Liolios K."/>
            <person name="Ivanova N."/>
            <person name="Mavromatis K."/>
            <person name="Mikhailova N."/>
            <person name="Pati A."/>
            <person name="Chen A."/>
            <person name="Palaniappan K."/>
            <person name="Land M."/>
            <person name="Hauser L."/>
            <person name="Chang Y.J."/>
            <person name="Jeffries C.D."/>
            <person name="Rohde M."/>
            <person name="Spring S."/>
            <person name="Sikorski J."/>
            <person name="Goker M."/>
            <person name="Woyke T."/>
            <person name="Bristow J."/>
            <person name="Eisen J.A."/>
            <person name="Markowitz V."/>
            <person name="Hugenholtz P."/>
            <person name="Kyrpides N.C."/>
            <person name="Klenk H.P."/>
        </authorList>
    </citation>
    <scope>NUCLEOTIDE SEQUENCE [LARGE SCALE GENOMIC DNA]</scope>
    <source>
        <strain evidence="10">DSM 11571 / OCM 486 / SEBR 4847</strain>
    </source>
</reference>
<comment type="subunit">
    <text evidence="2">Monomer.</text>
</comment>
<name>E1RGG5_METP4</name>
<dbReference type="InterPro" id="IPR051414">
    <property type="entry name" value="Adenylate-forming_Reductase"/>
</dbReference>
<organism evidence="9 10">
    <name type="scientific">Methanolacinia petrolearia (strain DSM 11571 / OCM 486 / SEBR 4847)</name>
    <name type="common">Methanoplanus petrolearius</name>
    <dbReference type="NCBI Taxonomy" id="679926"/>
    <lineage>
        <taxon>Archaea</taxon>
        <taxon>Methanobacteriati</taxon>
        <taxon>Methanobacteriota</taxon>
        <taxon>Stenosarchaea group</taxon>
        <taxon>Methanomicrobia</taxon>
        <taxon>Methanomicrobiales</taxon>
        <taxon>Methanomicrobiaceae</taxon>
        <taxon>Methanolacinia</taxon>
    </lineage>
</organism>
<keyword evidence="6" id="KW-0547">Nucleotide-binding</keyword>
<dbReference type="KEGG" id="mpi:Mpet_0402"/>
<keyword evidence="5 9" id="KW-0436">Ligase</keyword>
<dbReference type="InterPro" id="IPR042099">
    <property type="entry name" value="ANL_N_sf"/>
</dbReference>
<dbReference type="GeneID" id="9742849"/>
<feature type="domain" description="AMP-dependent ligase C-terminal" evidence="8">
    <location>
        <begin position="330"/>
        <end position="426"/>
    </location>
</feature>
<dbReference type="SUPFAM" id="SSF56801">
    <property type="entry name" value="Acetyl-CoA synthetase-like"/>
    <property type="match status" value="1"/>
</dbReference>
<dbReference type="InterPro" id="IPR028154">
    <property type="entry name" value="AMP-dep_Lig_C"/>
</dbReference>
<dbReference type="InterPro" id="IPR011880">
    <property type="entry name" value="PA_CoA_ligase"/>
</dbReference>
<feature type="domain" description="AMP-dependent synthetase/ligase" evidence="7">
    <location>
        <begin position="77"/>
        <end position="281"/>
    </location>
</feature>
<evidence type="ECO:0000256" key="5">
    <source>
        <dbReference type="ARBA" id="ARBA00022598"/>
    </source>
</evidence>
<dbReference type="EMBL" id="CP002117">
    <property type="protein sequence ID" value="ADN35176.1"/>
    <property type="molecule type" value="Genomic_DNA"/>
</dbReference>
<dbReference type="STRING" id="679926.Mpet_0402"/>
<dbReference type="Gene3D" id="3.40.50.12780">
    <property type="entry name" value="N-terminal domain of ligase-like"/>
    <property type="match status" value="1"/>
</dbReference>
<proteinExistence type="predicted"/>
<dbReference type="GO" id="GO:0000166">
    <property type="term" value="F:nucleotide binding"/>
    <property type="evidence" value="ECO:0007669"/>
    <property type="project" value="UniProtKB-KW"/>
</dbReference>
<evidence type="ECO:0000313" key="9">
    <source>
        <dbReference type="EMBL" id="ADN35176.1"/>
    </source>
</evidence>
<dbReference type="PIRSF" id="PIRSF006444">
    <property type="entry name" value="PaaK"/>
    <property type="match status" value="1"/>
</dbReference>
<accession>E1RGG5</accession>
<dbReference type="CDD" id="cd05913">
    <property type="entry name" value="PaaK"/>
    <property type="match status" value="1"/>
</dbReference>
<dbReference type="PANTHER" id="PTHR43439">
    <property type="entry name" value="PHENYLACETATE-COENZYME A LIGASE"/>
    <property type="match status" value="1"/>
</dbReference>
<dbReference type="OrthoDB" id="37928at2157"/>
<evidence type="ECO:0000256" key="4">
    <source>
        <dbReference type="ARBA" id="ARBA00022553"/>
    </source>
</evidence>